<keyword evidence="3" id="KW-1185">Reference proteome</keyword>
<dbReference type="InterPro" id="IPR019734">
    <property type="entry name" value="TPR_rpt"/>
</dbReference>
<dbReference type="Gene3D" id="3.40.50.2000">
    <property type="entry name" value="Glycogen Phosphorylase B"/>
    <property type="match status" value="1"/>
</dbReference>
<evidence type="ECO:0000313" key="2">
    <source>
        <dbReference type="EMBL" id="GEN62422.1"/>
    </source>
</evidence>
<dbReference type="InterPro" id="IPR052384">
    <property type="entry name" value="TMTC_O-mannosyltransferase"/>
</dbReference>
<dbReference type="Proteomes" id="UP000321746">
    <property type="component" value="Unassembled WGS sequence"/>
</dbReference>
<comment type="caution">
    <text evidence="2">The sequence shown here is derived from an EMBL/GenBank/DDBJ whole genome shotgun (WGS) entry which is preliminary data.</text>
</comment>
<keyword evidence="1" id="KW-0802">TPR repeat</keyword>
<proteinExistence type="predicted"/>
<dbReference type="Pfam" id="PF13432">
    <property type="entry name" value="TPR_16"/>
    <property type="match status" value="2"/>
</dbReference>
<evidence type="ECO:0000313" key="3">
    <source>
        <dbReference type="Proteomes" id="UP000321746"/>
    </source>
</evidence>
<dbReference type="PANTHER" id="PTHR44216:SF3">
    <property type="entry name" value="PROTEIN O-MANNOSYL-TRANSFERASE TMTC2"/>
    <property type="match status" value="1"/>
</dbReference>
<dbReference type="RefSeq" id="WP_242011789.1">
    <property type="nucleotide sequence ID" value="NZ_BJYG01000005.1"/>
</dbReference>
<gene>
    <name evidence="2" type="ORF">AOE01nite_06460</name>
</gene>
<dbReference type="InterPro" id="IPR011990">
    <property type="entry name" value="TPR-like_helical_dom_sf"/>
</dbReference>
<accession>A0A511XHK5</accession>
<dbReference type="GO" id="GO:0000030">
    <property type="term" value="F:mannosyltransferase activity"/>
    <property type="evidence" value="ECO:0007669"/>
    <property type="project" value="TreeGrafter"/>
</dbReference>
<organism evidence="2 3">
    <name type="scientific">Acetobacter oeni</name>
    <dbReference type="NCBI Taxonomy" id="304077"/>
    <lineage>
        <taxon>Bacteria</taxon>
        <taxon>Pseudomonadati</taxon>
        <taxon>Pseudomonadota</taxon>
        <taxon>Alphaproteobacteria</taxon>
        <taxon>Acetobacterales</taxon>
        <taxon>Acetobacteraceae</taxon>
        <taxon>Acetobacter</taxon>
    </lineage>
</organism>
<dbReference type="PROSITE" id="PS50005">
    <property type="entry name" value="TPR"/>
    <property type="match status" value="1"/>
</dbReference>
<dbReference type="SMART" id="SM00028">
    <property type="entry name" value="TPR"/>
    <property type="match status" value="5"/>
</dbReference>
<reference evidence="2 3" key="1">
    <citation type="submission" date="2019-07" db="EMBL/GenBank/DDBJ databases">
        <title>Whole genome shotgun sequence of Acetobacter oeni NBRC 105207.</title>
        <authorList>
            <person name="Hosoyama A."/>
            <person name="Uohara A."/>
            <person name="Ohji S."/>
            <person name="Ichikawa N."/>
        </authorList>
    </citation>
    <scope>NUCLEOTIDE SEQUENCE [LARGE SCALE GENOMIC DNA]</scope>
    <source>
        <strain evidence="2 3">NBRC 105207</strain>
    </source>
</reference>
<dbReference type="SUPFAM" id="SSF53756">
    <property type="entry name" value="UDP-Glycosyltransferase/glycogen phosphorylase"/>
    <property type="match status" value="1"/>
</dbReference>
<evidence type="ECO:0000256" key="1">
    <source>
        <dbReference type="PROSITE-ProRule" id="PRU00339"/>
    </source>
</evidence>
<dbReference type="PANTHER" id="PTHR44216">
    <property type="entry name" value="PROTEIN O-MANNOSYL-TRANSFERASE TMTC2"/>
    <property type="match status" value="1"/>
</dbReference>
<name>A0A511XHK5_9PROT</name>
<dbReference type="GO" id="GO:0035269">
    <property type="term" value="P:protein O-linked glycosylation via mannose"/>
    <property type="evidence" value="ECO:0007669"/>
    <property type="project" value="TreeGrafter"/>
</dbReference>
<feature type="repeat" description="TPR" evidence="1">
    <location>
        <begin position="247"/>
        <end position="280"/>
    </location>
</feature>
<protein>
    <submittedName>
        <fullName evidence="2">Uncharacterized protein</fullName>
    </submittedName>
</protein>
<sequence>MTRSGGNGMKARVLDALGRLERGEAQAAFADLLALRAGAPDDPVVLHALARAAHALGRYDLAAGFAGQAARSDPRPEFHITLGLSLLALGHAEPARGALHVAVLGAPDLPEARLAYGEALEALGRCDEAEAELREATRLRPLEAGLRLVLARFLERRGRIEEALKVLADGRRLAAKDDVVLRQHQVGLLARVGAVDEAVRHSAEIRDILPDDPAAAANHGAVLFGDGRLDEAKTELDRAVLLGAPTAETLNNLGLTEMALGDLTRADLAFSEAARLRPDDARVALNRGTLLNELGRRRAAETLFDRVIAVAPGTMDAERARFNRGTVALAEGRFADGWRDFEARRAVLGPLPRADLPDWDGREAEGRVLLCGEQGLGDFIQFLRYVPFVAERAPVCLVVPPSLARLVVESQSLPVWKDYFRSGRLIVTESDAADGCGAKASLLSLPFLLGDAAPPSFAPYLRSREAGVANRLHPGLRVGLCYAGSATYRFDRRRSVPLDAFAPVLEVPGIRWVSLQPGKTPDGFEPLPDGDMATTAGVMAELDLIISVDTAMAHLAGAVGRPVWLLNRFGGDWRWTSGNRCSGPGGEPRSLWYPGVRLFDQRAPDLPDVAWAAPIGDVAEALRATGLG</sequence>
<dbReference type="EMBL" id="BJYG01000005">
    <property type="protein sequence ID" value="GEN62422.1"/>
    <property type="molecule type" value="Genomic_DNA"/>
</dbReference>
<dbReference type="Gene3D" id="1.25.40.10">
    <property type="entry name" value="Tetratricopeptide repeat domain"/>
    <property type="match status" value="2"/>
</dbReference>
<dbReference type="AlphaFoldDB" id="A0A511XHK5"/>
<dbReference type="SUPFAM" id="SSF48452">
    <property type="entry name" value="TPR-like"/>
    <property type="match status" value="1"/>
</dbReference>